<organism evidence="9 10">
    <name type="scientific">Stenotrophomonas nitritireducens</name>
    <dbReference type="NCBI Taxonomy" id="83617"/>
    <lineage>
        <taxon>Bacteria</taxon>
        <taxon>Pseudomonadati</taxon>
        <taxon>Pseudomonadota</taxon>
        <taxon>Gammaproteobacteria</taxon>
        <taxon>Lysobacterales</taxon>
        <taxon>Lysobacteraceae</taxon>
        <taxon>Stenotrophomonas</taxon>
    </lineage>
</organism>
<comment type="caution">
    <text evidence="9">The sequence shown here is derived from an EMBL/GenBank/DDBJ whole genome shotgun (WGS) entry which is preliminary data.</text>
</comment>
<name>A0ABR5NMC6_9GAMM</name>
<dbReference type="InterPro" id="IPR025857">
    <property type="entry name" value="MacB_PCD"/>
</dbReference>
<evidence type="ECO:0000256" key="1">
    <source>
        <dbReference type="ARBA" id="ARBA00004651"/>
    </source>
</evidence>
<evidence type="ECO:0000256" key="3">
    <source>
        <dbReference type="ARBA" id="ARBA00022692"/>
    </source>
</evidence>
<dbReference type="Proteomes" id="UP000050902">
    <property type="component" value="Unassembled WGS sequence"/>
</dbReference>
<dbReference type="InterPro" id="IPR003838">
    <property type="entry name" value="ABC3_permease_C"/>
</dbReference>
<evidence type="ECO:0000259" key="8">
    <source>
        <dbReference type="Pfam" id="PF12704"/>
    </source>
</evidence>
<reference evidence="9 10" key="1">
    <citation type="submission" date="2015-05" db="EMBL/GenBank/DDBJ databases">
        <title>Genome sequencing and analysis of members of genus Stenotrophomonas.</title>
        <authorList>
            <person name="Patil P.P."/>
            <person name="Midha S."/>
            <person name="Patil P.B."/>
        </authorList>
    </citation>
    <scope>NUCLEOTIDE SEQUENCE [LARGE SCALE GENOMIC DNA]</scope>
    <source>
        <strain evidence="9 10">DSM 12575</strain>
    </source>
</reference>
<accession>A0ABR5NMC6</accession>
<keyword evidence="3 6" id="KW-0812">Transmembrane</keyword>
<keyword evidence="2" id="KW-1003">Cell membrane</keyword>
<feature type="transmembrane region" description="Helical" evidence="6">
    <location>
        <begin position="407"/>
        <end position="429"/>
    </location>
</feature>
<comment type="subcellular location">
    <subcellularLocation>
        <location evidence="1">Cell membrane</location>
        <topology evidence="1">Multi-pass membrane protein</topology>
    </subcellularLocation>
</comment>
<dbReference type="Pfam" id="PF12704">
    <property type="entry name" value="MacB_PCD"/>
    <property type="match status" value="1"/>
</dbReference>
<proteinExistence type="predicted"/>
<feature type="transmembrane region" description="Helical" evidence="6">
    <location>
        <begin position="361"/>
        <end position="387"/>
    </location>
</feature>
<dbReference type="PANTHER" id="PTHR30572">
    <property type="entry name" value="MEMBRANE COMPONENT OF TRANSPORTER-RELATED"/>
    <property type="match status" value="1"/>
</dbReference>
<feature type="domain" description="ABC3 transporter permease C-terminal" evidence="7">
    <location>
        <begin position="322"/>
        <end position="436"/>
    </location>
</feature>
<evidence type="ECO:0000256" key="4">
    <source>
        <dbReference type="ARBA" id="ARBA00022989"/>
    </source>
</evidence>
<evidence type="ECO:0000259" key="7">
    <source>
        <dbReference type="Pfam" id="PF02687"/>
    </source>
</evidence>
<dbReference type="EMBL" id="LDJG01000005">
    <property type="protein sequence ID" value="KRG59279.1"/>
    <property type="molecule type" value="Genomic_DNA"/>
</dbReference>
<evidence type="ECO:0000256" key="6">
    <source>
        <dbReference type="SAM" id="Phobius"/>
    </source>
</evidence>
<evidence type="ECO:0000313" key="10">
    <source>
        <dbReference type="Proteomes" id="UP000050902"/>
    </source>
</evidence>
<dbReference type="PANTHER" id="PTHR30572:SF18">
    <property type="entry name" value="ABC-TYPE MACROLIDE FAMILY EXPORT SYSTEM PERMEASE COMPONENT 2"/>
    <property type="match status" value="1"/>
</dbReference>
<feature type="transmembrane region" description="Helical" evidence="6">
    <location>
        <begin position="20"/>
        <end position="43"/>
    </location>
</feature>
<keyword evidence="5 6" id="KW-0472">Membrane</keyword>
<protein>
    <submittedName>
        <fullName evidence="9">ABC transporter</fullName>
    </submittedName>
</protein>
<dbReference type="Pfam" id="PF02687">
    <property type="entry name" value="FtsX"/>
    <property type="match status" value="1"/>
</dbReference>
<gene>
    <name evidence="9" type="ORF">ABB22_03990</name>
</gene>
<dbReference type="InterPro" id="IPR050250">
    <property type="entry name" value="Macrolide_Exporter_MacB"/>
</dbReference>
<evidence type="ECO:0000313" key="9">
    <source>
        <dbReference type="EMBL" id="KRG59279.1"/>
    </source>
</evidence>
<evidence type="ECO:0000256" key="2">
    <source>
        <dbReference type="ARBA" id="ARBA00022475"/>
    </source>
</evidence>
<keyword evidence="10" id="KW-1185">Reference proteome</keyword>
<dbReference type="RefSeq" id="WP_055770493.1">
    <property type="nucleotide sequence ID" value="NZ_LDJG01000005.1"/>
</dbReference>
<feature type="domain" description="MacB-like periplasmic core" evidence="8">
    <location>
        <begin position="20"/>
        <end position="277"/>
    </location>
</feature>
<keyword evidence="4 6" id="KW-1133">Transmembrane helix</keyword>
<sequence>MNYTLELGLKGLCRHPRTMLLAVFTMALGLAATMTMLTLLAMLSADPLPGQSRNLYLAWVDSRQAPDAGDKLDDESRTPPRLLKLADVKALAAAMPQARQAALVPTSLSLDNEDGSTQASVRALLATGPMPSMFAVPLQHGRYWTAQEEREHAPVAIIDRETSLKLLGTANGTGQRVRIGRTLFQVIGISAGWNPQPHFYALQGNESAWGKQFAVRVYLPLESALDAGVTPASSQDCDRGKHGGFRFNELDVGACRFLQLWAELTTPESVRSFNDQLDGYTRQRHAEGVFVRPPQSRLYSVRQWLAANRAVPASVHLNLWLAAGLLGLCMVNVAGLLAARFLRRGTELGVRRVLGASRRDIVLQCLTEAGIAGLAGGLLALPLTLFGLWVVRLQDRGYTELAHLNPLLFLALLALAMLVGLLVGVLPAWRATRIEPALQVKSL</sequence>
<feature type="transmembrane region" description="Helical" evidence="6">
    <location>
        <begin position="319"/>
        <end position="341"/>
    </location>
</feature>
<evidence type="ECO:0000256" key="5">
    <source>
        <dbReference type="ARBA" id="ARBA00023136"/>
    </source>
</evidence>